<comment type="caution">
    <text evidence="2">The sequence shown here is derived from an EMBL/GenBank/DDBJ whole genome shotgun (WGS) entry which is preliminary data.</text>
</comment>
<dbReference type="EMBL" id="RJUF01000182">
    <property type="protein sequence ID" value="MCP9765337.1"/>
    <property type="molecule type" value="Genomic_DNA"/>
</dbReference>
<dbReference type="PANTHER" id="PTHR38454:SF1">
    <property type="entry name" value="INTEGRAL MEMBRANE PROTEIN"/>
    <property type="match status" value="1"/>
</dbReference>
<feature type="transmembrane region" description="Helical" evidence="1">
    <location>
        <begin position="506"/>
        <end position="524"/>
    </location>
</feature>
<reference evidence="2 3" key="1">
    <citation type="submission" date="2018-11" db="EMBL/GenBank/DDBJ databases">
        <title>Novel bacteria species description.</title>
        <authorList>
            <person name="Han J.-H."/>
        </authorList>
    </citation>
    <scope>NUCLEOTIDE SEQUENCE [LARGE SCALE GENOMIC DNA]</scope>
    <source>
        <strain evidence="2 3">KCTC23259</strain>
    </source>
</reference>
<feature type="transmembrane region" description="Helical" evidence="1">
    <location>
        <begin position="220"/>
        <end position="239"/>
    </location>
</feature>
<feature type="transmembrane region" description="Helical" evidence="1">
    <location>
        <begin position="367"/>
        <end position="387"/>
    </location>
</feature>
<dbReference type="RefSeq" id="WP_255039030.1">
    <property type="nucleotide sequence ID" value="NZ_RJUF01000182.1"/>
</dbReference>
<feature type="transmembrane region" description="Helical" evidence="1">
    <location>
        <begin position="339"/>
        <end position="360"/>
    </location>
</feature>
<feature type="transmembrane region" description="Helical" evidence="1">
    <location>
        <begin position="106"/>
        <end position="137"/>
    </location>
</feature>
<feature type="transmembrane region" description="Helical" evidence="1">
    <location>
        <begin position="440"/>
        <end position="462"/>
    </location>
</feature>
<sequence length="831" mass="92410">MKKLIFNKSNLNHLFVAVFFALLSVGFMSPILSGKSLLQSDTYQMRAVQSEIRKFSIENNNEYTGWTNSMFGGMPTYFVGGDYSEGIFVKLQPYIYYLFTQDGTFIFLYLIGAYLLLISLGVGVFPAIMGAIGYAFFSYNILIIEAGHLAKVYALAFVPLMLSGLIWGFRDKPWLGAAIFSLGLGLELNANHFQITYYSAFIIIILSIFEVVRAIRNKKLGNFILASGLCLTLGLLVIGTNTSRLWTSNDYAKYTMRGGSELSDNGSSTKGLEKDYAFEWSYGKLESFSFLIPNFSGGGSGELDKNSESFKALTSLGVDFEQAQQFVKSLPTYWGDQQFVSGTTYSGAILLFLFLLGLFYANERYKLPFLVSGVLCLFISWGGNLGLFNNLLFDYLPYFNKFRAVSMILTLFQLCVVAIAAMGLHTIITNKPIWSDFKKPFLVSLGIAGGLCLIFAVVPGIFNFTSTKDAQFKEVLGQSFGNNQTAVNQVYNALLADRESLMSSDAIRSLILILVTALVLWLYVKNTLKNTTIVGALVVILVLFDLWSVDKRYLTKDDFQKKPDAIDNLFSPTAADQQILQDKSLSYRVIDVSSSPFTNSLTSVYHKSIGGYSAAKLSRFNDLIEQQISKNNMGVLNMLNTKYFIVKGQDGNPTSQLNPAALGNAWFVSDLKVVSGAKEEMKALDSLNPAKTLVVEKAFLTDLGNTKPASDPTGSITLTSYSPKHLEYNFESEKDQIVVFSEVYYKGNVDWVSTIDGKPAKHIRGNYLLRAMAVPAGKHKIEFTFDPVSIKVGQKYDRNTSIAWVVLVFGSLFMHFREIGKKEETKDNSKN</sequence>
<keyword evidence="3" id="KW-1185">Reference proteome</keyword>
<feature type="transmembrane region" description="Helical" evidence="1">
    <location>
        <begin position="195"/>
        <end position="213"/>
    </location>
</feature>
<keyword evidence="1" id="KW-0812">Transmembrane</keyword>
<feature type="transmembrane region" description="Helical" evidence="1">
    <location>
        <begin position="149"/>
        <end position="169"/>
    </location>
</feature>
<name>A0AAE3KU94_9BACT</name>
<keyword evidence="1" id="KW-0472">Membrane</keyword>
<dbReference type="InterPro" id="IPR018580">
    <property type="entry name" value="Uncharacterised_YfhO"/>
</dbReference>
<feature type="transmembrane region" description="Helical" evidence="1">
    <location>
        <begin position="407"/>
        <end position="428"/>
    </location>
</feature>
<keyword evidence="1" id="KW-1133">Transmembrane helix</keyword>
<proteinExistence type="predicted"/>
<evidence type="ECO:0008006" key="4">
    <source>
        <dbReference type="Google" id="ProtNLM"/>
    </source>
</evidence>
<dbReference type="AlphaFoldDB" id="A0AAE3KU94"/>
<feature type="transmembrane region" description="Helical" evidence="1">
    <location>
        <begin position="531"/>
        <end position="549"/>
    </location>
</feature>
<evidence type="ECO:0000313" key="3">
    <source>
        <dbReference type="Proteomes" id="UP001204144"/>
    </source>
</evidence>
<protein>
    <recommendedName>
        <fullName evidence="4">YfhO family protein</fullName>
    </recommendedName>
</protein>
<accession>A0AAE3KU94</accession>
<dbReference type="PANTHER" id="PTHR38454">
    <property type="entry name" value="INTEGRAL MEMBRANE PROTEIN-RELATED"/>
    <property type="match status" value="1"/>
</dbReference>
<evidence type="ECO:0000313" key="2">
    <source>
        <dbReference type="EMBL" id="MCP9765337.1"/>
    </source>
</evidence>
<evidence type="ECO:0000256" key="1">
    <source>
        <dbReference type="SAM" id="Phobius"/>
    </source>
</evidence>
<gene>
    <name evidence="2" type="ORF">EGI31_20580</name>
</gene>
<organism evidence="2 3">
    <name type="scientific">Lacihabitans soyangensis</name>
    <dbReference type="NCBI Taxonomy" id="869394"/>
    <lineage>
        <taxon>Bacteria</taxon>
        <taxon>Pseudomonadati</taxon>
        <taxon>Bacteroidota</taxon>
        <taxon>Cytophagia</taxon>
        <taxon>Cytophagales</taxon>
        <taxon>Leadbetterellaceae</taxon>
        <taxon>Lacihabitans</taxon>
    </lineage>
</organism>
<dbReference type="Proteomes" id="UP001204144">
    <property type="component" value="Unassembled WGS sequence"/>
</dbReference>